<comment type="caution">
    <text evidence="9">The sequence shown here is derived from an EMBL/GenBank/DDBJ whole genome shotgun (WGS) entry which is preliminary data.</text>
</comment>
<protein>
    <submittedName>
        <fullName evidence="9">Iron ABC transporter permease</fullName>
    </submittedName>
</protein>
<feature type="transmembrane region" description="Helical" evidence="8">
    <location>
        <begin position="364"/>
        <end position="384"/>
    </location>
</feature>
<feature type="transmembrane region" description="Helical" evidence="8">
    <location>
        <begin position="174"/>
        <end position="195"/>
    </location>
</feature>
<evidence type="ECO:0000256" key="4">
    <source>
        <dbReference type="ARBA" id="ARBA00022475"/>
    </source>
</evidence>
<keyword evidence="4" id="KW-1003">Cell membrane</keyword>
<keyword evidence="7 8" id="KW-0472">Membrane</keyword>
<dbReference type="PANTHER" id="PTHR30472:SF25">
    <property type="entry name" value="ABC TRANSPORTER PERMEASE PROTEIN MJ0876-RELATED"/>
    <property type="match status" value="1"/>
</dbReference>
<gene>
    <name evidence="9" type="ORF">ENV54_00030</name>
</gene>
<keyword evidence="6 8" id="KW-1133">Transmembrane helix</keyword>
<dbReference type="SUPFAM" id="SSF81345">
    <property type="entry name" value="ABC transporter involved in vitamin B12 uptake, BtuC"/>
    <property type="match status" value="1"/>
</dbReference>
<dbReference type="GO" id="GO:0033214">
    <property type="term" value="P:siderophore-iron import into cell"/>
    <property type="evidence" value="ECO:0007669"/>
    <property type="project" value="TreeGrafter"/>
</dbReference>
<evidence type="ECO:0000256" key="7">
    <source>
        <dbReference type="ARBA" id="ARBA00023136"/>
    </source>
</evidence>
<accession>A0A7C4AQ01</accession>
<comment type="subcellular location">
    <subcellularLocation>
        <location evidence="1">Cell membrane</location>
        <topology evidence="1">Multi-pass membrane protein</topology>
    </subcellularLocation>
</comment>
<evidence type="ECO:0000313" key="9">
    <source>
        <dbReference type="EMBL" id="HGH59664.1"/>
    </source>
</evidence>
<organism evidence="9">
    <name type="scientific">Desulfomonile tiedjei</name>
    <dbReference type="NCBI Taxonomy" id="2358"/>
    <lineage>
        <taxon>Bacteria</taxon>
        <taxon>Pseudomonadati</taxon>
        <taxon>Thermodesulfobacteriota</taxon>
        <taxon>Desulfomonilia</taxon>
        <taxon>Desulfomonilales</taxon>
        <taxon>Desulfomonilaceae</taxon>
        <taxon>Desulfomonile</taxon>
    </lineage>
</organism>
<feature type="transmembrane region" description="Helical" evidence="8">
    <location>
        <begin position="98"/>
        <end position="118"/>
    </location>
</feature>
<dbReference type="Gene3D" id="1.10.3470.10">
    <property type="entry name" value="ABC transporter involved in vitamin B12 uptake, BtuC"/>
    <property type="match status" value="1"/>
</dbReference>
<reference evidence="9" key="1">
    <citation type="journal article" date="2020" name="mSystems">
        <title>Genome- and Community-Level Interaction Insights into Carbon Utilization and Element Cycling Functions of Hydrothermarchaeota in Hydrothermal Sediment.</title>
        <authorList>
            <person name="Zhou Z."/>
            <person name="Liu Y."/>
            <person name="Xu W."/>
            <person name="Pan J."/>
            <person name="Luo Z.H."/>
            <person name="Li M."/>
        </authorList>
    </citation>
    <scope>NUCLEOTIDE SEQUENCE [LARGE SCALE GENOMIC DNA]</scope>
    <source>
        <strain evidence="9">SpSt-769</strain>
    </source>
</reference>
<proteinExistence type="inferred from homology"/>
<dbReference type="InterPro" id="IPR000522">
    <property type="entry name" value="ABC_transptr_permease_BtuC"/>
</dbReference>
<comment type="similarity">
    <text evidence="2">Belongs to the binding-protein-dependent transport system permease family. FecCD subfamily.</text>
</comment>
<feature type="transmembrane region" description="Helical" evidence="8">
    <location>
        <begin position="295"/>
        <end position="322"/>
    </location>
</feature>
<evidence type="ECO:0000256" key="1">
    <source>
        <dbReference type="ARBA" id="ARBA00004651"/>
    </source>
</evidence>
<feature type="transmembrane region" description="Helical" evidence="8">
    <location>
        <begin position="43"/>
        <end position="66"/>
    </location>
</feature>
<name>A0A7C4AQ01_9BACT</name>
<evidence type="ECO:0000256" key="3">
    <source>
        <dbReference type="ARBA" id="ARBA00022448"/>
    </source>
</evidence>
<dbReference type="CDD" id="cd06550">
    <property type="entry name" value="TM_ABC_iron-siderophores_like"/>
    <property type="match status" value="1"/>
</dbReference>
<sequence length="389" mass="40528">MGLQSANHDRQSYGEREAFAADWSAQRRGDIIGQYSDYVRTNVILFVALAAGLVALAVFSIAAGTYRIPVKSVLAALIGAGDPQANILVWNIRLPRIASAIVAGWALGLCGLVIQCLLRNPLGSPFTLGISQGAAFGAAFAIVVLGAGGAAASSSQTGIVQTVSSSGPMTIRNVYSVTFCAFLGGLAATATILVLARIKKMAAEAVILAGVALSSLFVSGTILVQYFATEVEIASVVFWTFGDVGRSNWRESAWMAAATAAATLYFAYKRWDLNALAAGEDTALGLGVEVERIRFAGMFVTALVASLVTAFLGVIAFLGLLAPHISRRLVGADHRFLVPLSGMVGALLLLAADTAGRTLVGSGTLPVGVLTSFMGAPLFLYLLMKGYQK</sequence>
<evidence type="ECO:0000256" key="5">
    <source>
        <dbReference type="ARBA" id="ARBA00022692"/>
    </source>
</evidence>
<feature type="transmembrane region" description="Helical" evidence="8">
    <location>
        <begin position="207"/>
        <end position="228"/>
    </location>
</feature>
<evidence type="ECO:0000256" key="8">
    <source>
        <dbReference type="SAM" id="Phobius"/>
    </source>
</evidence>
<dbReference type="GO" id="GO:0022857">
    <property type="term" value="F:transmembrane transporter activity"/>
    <property type="evidence" value="ECO:0007669"/>
    <property type="project" value="InterPro"/>
</dbReference>
<keyword evidence="3" id="KW-0813">Transport</keyword>
<dbReference type="GO" id="GO:0005886">
    <property type="term" value="C:plasma membrane"/>
    <property type="evidence" value="ECO:0007669"/>
    <property type="project" value="UniProtKB-SubCell"/>
</dbReference>
<keyword evidence="5 8" id="KW-0812">Transmembrane</keyword>
<feature type="transmembrane region" description="Helical" evidence="8">
    <location>
        <begin position="130"/>
        <end position="154"/>
    </location>
</feature>
<dbReference type="EMBL" id="DTGT01000002">
    <property type="protein sequence ID" value="HGH59664.1"/>
    <property type="molecule type" value="Genomic_DNA"/>
</dbReference>
<dbReference type="InterPro" id="IPR037294">
    <property type="entry name" value="ABC_BtuC-like"/>
</dbReference>
<evidence type="ECO:0000256" key="6">
    <source>
        <dbReference type="ARBA" id="ARBA00022989"/>
    </source>
</evidence>
<dbReference type="PANTHER" id="PTHR30472">
    <property type="entry name" value="FERRIC ENTEROBACTIN TRANSPORT SYSTEM PERMEASE PROTEIN"/>
    <property type="match status" value="1"/>
</dbReference>
<dbReference type="Pfam" id="PF01032">
    <property type="entry name" value="FecCD"/>
    <property type="match status" value="1"/>
</dbReference>
<dbReference type="AlphaFoldDB" id="A0A7C4AQ01"/>
<dbReference type="FunFam" id="1.10.3470.10:FF:000001">
    <property type="entry name" value="Vitamin B12 ABC transporter permease BtuC"/>
    <property type="match status" value="1"/>
</dbReference>
<feature type="transmembrane region" description="Helical" evidence="8">
    <location>
        <begin position="334"/>
        <end position="352"/>
    </location>
</feature>
<evidence type="ECO:0000256" key="2">
    <source>
        <dbReference type="ARBA" id="ARBA00007935"/>
    </source>
</evidence>